<dbReference type="PANTHER" id="PTHR34201">
    <property type="entry name" value="GLYCINE-RICH PROTEIN"/>
    <property type="match status" value="1"/>
</dbReference>
<dbReference type="GeneID" id="107821170"/>
<dbReference type="STRING" id="4097.A0A1S4CPT5"/>
<reference evidence="3" key="2">
    <citation type="submission" date="2025-08" db="UniProtKB">
        <authorList>
            <consortium name="RefSeq"/>
        </authorList>
    </citation>
    <scope>IDENTIFICATION</scope>
    <source>
        <tissue evidence="3">Leaf</tissue>
    </source>
</reference>
<reference evidence="2" key="1">
    <citation type="journal article" date="2014" name="Nat. Commun.">
        <title>The tobacco genome sequence and its comparison with those of tomato and potato.</title>
        <authorList>
            <person name="Sierro N."/>
            <person name="Battey J.N."/>
            <person name="Ouadi S."/>
            <person name="Bakaher N."/>
            <person name="Bovet L."/>
            <person name="Willig A."/>
            <person name="Goepfert S."/>
            <person name="Peitsch M.C."/>
            <person name="Ivanov N.V."/>
        </authorList>
    </citation>
    <scope>NUCLEOTIDE SEQUENCE [LARGE SCALE GENOMIC DNA]</scope>
</reference>
<evidence type="ECO:0000256" key="1">
    <source>
        <dbReference type="SAM" id="Phobius"/>
    </source>
</evidence>
<proteinExistence type="predicted"/>
<dbReference type="AlphaFoldDB" id="A0A1S4CPT5"/>
<sequence length="135" mass="14263">MNGRDEEKGLVWKLPIVKSKQFGKIGPAFGLGIGCGFGLGIGLIGGTGFGPGLPGLELGFGFGAGCGIGLGFGYAVGRGIAYDDNRKYSNVGKLFNSHANFPNQDEVGELIDELVVNTKKLIKATTQELDKWRRS</sequence>
<feature type="transmembrane region" description="Helical" evidence="1">
    <location>
        <begin position="58"/>
        <end position="77"/>
    </location>
</feature>
<keyword evidence="1" id="KW-0812">Transmembrane</keyword>
<dbReference type="OMA" id="TNEIDKW"/>
<feature type="transmembrane region" description="Helical" evidence="1">
    <location>
        <begin position="28"/>
        <end position="46"/>
    </location>
</feature>
<dbReference type="OrthoDB" id="1933362at2759"/>
<gene>
    <name evidence="3" type="primary">LOC107821170</name>
</gene>
<dbReference type="PROSITE" id="PS51257">
    <property type="entry name" value="PROKAR_LIPOPROTEIN"/>
    <property type="match status" value="1"/>
</dbReference>
<keyword evidence="2" id="KW-1185">Reference proteome</keyword>
<dbReference type="Proteomes" id="UP000790787">
    <property type="component" value="Chromosome 6"/>
</dbReference>
<organism evidence="2 3">
    <name type="scientific">Nicotiana tabacum</name>
    <name type="common">Common tobacco</name>
    <dbReference type="NCBI Taxonomy" id="4097"/>
    <lineage>
        <taxon>Eukaryota</taxon>
        <taxon>Viridiplantae</taxon>
        <taxon>Streptophyta</taxon>
        <taxon>Embryophyta</taxon>
        <taxon>Tracheophyta</taxon>
        <taxon>Spermatophyta</taxon>
        <taxon>Magnoliopsida</taxon>
        <taxon>eudicotyledons</taxon>
        <taxon>Gunneridae</taxon>
        <taxon>Pentapetalae</taxon>
        <taxon>asterids</taxon>
        <taxon>lamiids</taxon>
        <taxon>Solanales</taxon>
        <taxon>Solanaceae</taxon>
        <taxon>Nicotianoideae</taxon>
        <taxon>Nicotianeae</taxon>
        <taxon>Nicotiana</taxon>
    </lineage>
</organism>
<name>A0A1S4CPT5_TOBAC</name>
<accession>A0A1S4CPT5</accession>
<evidence type="ECO:0000313" key="2">
    <source>
        <dbReference type="Proteomes" id="UP000790787"/>
    </source>
</evidence>
<dbReference type="RefSeq" id="XP_016503075.1">
    <property type="nucleotide sequence ID" value="XM_016647589.1"/>
</dbReference>
<dbReference type="PANTHER" id="PTHR34201:SF1">
    <property type="entry name" value="GLYCINE-RICH PROTEIN"/>
    <property type="match status" value="1"/>
</dbReference>
<dbReference type="PaxDb" id="4097-A0A1S4CPT5"/>
<keyword evidence="1" id="KW-1133">Transmembrane helix</keyword>
<dbReference type="KEGG" id="nta:107821170"/>
<protein>
    <submittedName>
        <fullName evidence="3">Fibroin heavy chain</fullName>
    </submittedName>
    <submittedName>
        <fullName evidence="3">Uncharacterized protein LOC107821170 isoform X1</fullName>
    </submittedName>
</protein>
<keyword evidence="1" id="KW-0472">Membrane</keyword>
<dbReference type="InterPro" id="IPR053288">
    <property type="entry name" value="TGD_Bridge_Protein"/>
</dbReference>
<dbReference type="RefSeq" id="XP_016503075.1">
    <property type="nucleotide sequence ID" value="XM_016647589.2"/>
</dbReference>
<evidence type="ECO:0000313" key="3">
    <source>
        <dbReference type="RefSeq" id="XP_016503075.1"/>
    </source>
</evidence>